<protein>
    <submittedName>
        <fullName evidence="3">Uncharacterized protein</fullName>
    </submittedName>
</protein>
<dbReference type="AlphaFoldDB" id="A0A8S0PYL0"/>
<dbReference type="EMBL" id="CACTIH010000378">
    <property type="protein sequence ID" value="CAA2960249.1"/>
    <property type="molecule type" value="Genomic_DNA"/>
</dbReference>
<evidence type="ECO:0000256" key="2">
    <source>
        <dbReference type="ARBA" id="ARBA00023306"/>
    </source>
</evidence>
<evidence type="ECO:0000256" key="1">
    <source>
        <dbReference type="ARBA" id="ARBA00023013"/>
    </source>
</evidence>
<accession>A0A8S0PYL0</accession>
<dbReference type="Proteomes" id="UP000594638">
    <property type="component" value="Unassembled WGS sequence"/>
</dbReference>
<keyword evidence="1" id="KW-0649">Protein kinase inhibitor</keyword>
<name>A0A8S0PYL0_OLEEU</name>
<evidence type="ECO:0000313" key="3">
    <source>
        <dbReference type="EMBL" id="CAA2960249.1"/>
    </source>
</evidence>
<proteinExistence type="predicted"/>
<comment type="caution">
    <text evidence="3">The sequence shown here is derived from an EMBL/GenBank/DDBJ whole genome shotgun (WGS) entry which is preliminary data.</text>
</comment>
<reference evidence="3 4" key="1">
    <citation type="submission" date="2019-12" db="EMBL/GenBank/DDBJ databases">
        <authorList>
            <person name="Alioto T."/>
            <person name="Alioto T."/>
            <person name="Gomez Garrido J."/>
        </authorList>
    </citation>
    <scope>NUCLEOTIDE SEQUENCE [LARGE SCALE GENOMIC DNA]</scope>
</reference>
<evidence type="ECO:0000313" key="4">
    <source>
        <dbReference type="Proteomes" id="UP000594638"/>
    </source>
</evidence>
<organism evidence="3 4">
    <name type="scientific">Olea europaea subsp. europaea</name>
    <dbReference type="NCBI Taxonomy" id="158383"/>
    <lineage>
        <taxon>Eukaryota</taxon>
        <taxon>Viridiplantae</taxon>
        <taxon>Streptophyta</taxon>
        <taxon>Embryophyta</taxon>
        <taxon>Tracheophyta</taxon>
        <taxon>Spermatophyta</taxon>
        <taxon>Magnoliopsida</taxon>
        <taxon>eudicotyledons</taxon>
        <taxon>Gunneridae</taxon>
        <taxon>Pentapetalae</taxon>
        <taxon>asterids</taxon>
        <taxon>lamiids</taxon>
        <taxon>Lamiales</taxon>
        <taxon>Oleaceae</taxon>
        <taxon>Oleeae</taxon>
        <taxon>Olea</taxon>
    </lineage>
</organism>
<keyword evidence="2" id="KW-0131">Cell cycle</keyword>
<dbReference type="PANTHER" id="PTHR33142">
    <property type="entry name" value="CYCLIN-DEPENDENT PROTEIN KINASE INHIBITOR SMR13"/>
    <property type="match status" value="1"/>
</dbReference>
<dbReference type="PANTHER" id="PTHR33142:SF89">
    <property type="entry name" value="CYCLIN-DEPENDENT PROTEIN KINASE INHIBITOR SMR2"/>
    <property type="match status" value="1"/>
</dbReference>
<dbReference type="GO" id="GO:0004860">
    <property type="term" value="F:protein kinase inhibitor activity"/>
    <property type="evidence" value="ECO:0007669"/>
    <property type="project" value="UniProtKB-KW"/>
</dbReference>
<dbReference type="GO" id="GO:0032875">
    <property type="term" value="P:regulation of DNA endoreduplication"/>
    <property type="evidence" value="ECO:0007669"/>
    <property type="project" value="InterPro"/>
</dbReference>
<dbReference type="InterPro" id="IPR040389">
    <property type="entry name" value="SMR"/>
</dbReference>
<dbReference type="Gramene" id="OE9A097959T1">
    <property type="protein sequence ID" value="OE9A097959C1"/>
    <property type="gene ID" value="OE9A097959"/>
</dbReference>
<gene>
    <name evidence="3" type="ORF">OLEA9_A097959</name>
</gene>
<keyword evidence="4" id="KW-1185">Reference proteome</keyword>
<dbReference type="OrthoDB" id="662905at2759"/>
<sequence>MSTDLEFRQELHEIRLPTIKTNSSQLSDVQNCTNQTSINDQDCHKPKSPQNMIPKILSCPLAPKKLSCLPSCKRKLSELQFFNVVSREDIESFFKIAEAKINGAKKINGIGIIFPV</sequence>